<accession>A0A438GY99</accession>
<dbReference type="InterPro" id="IPR000477">
    <property type="entry name" value="RT_dom"/>
</dbReference>
<evidence type="ECO:0000313" key="3">
    <source>
        <dbReference type="Proteomes" id="UP000288805"/>
    </source>
</evidence>
<dbReference type="PANTHER" id="PTHR46890:SF50">
    <property type="entry name" value="RNA-DIRECTED DNA POLYMERASE, EUKARYOTA, REVERSE TRANSCRIPTASE ZINC-BINDING DOMAIN PROTEIN-RELATED"/>
    <property type="match status" value="1"/>
</dbReference>
<proteinExistence type="predicted"/>
<protein>
    <recommendedName>
        <fullName evidence="1">Reverse transcriptase domain-containing protein</fullName>
    </recommendedName>
</protein>
<dbReference type="SUPFAM" id="SSF56672">
    <property type="entry name" value="DNA/RNA polymerases"/>
    <property type="match status" value="1"/>
</dbReference>
<dbReference type="EMBL" id="QGNW01000317">
    <property type="protein sequence ID" value="RVW77158.1"/>
    <property type="molecule type" value="Genomic_DNA"/>
</dbReference>
<evidence type="ECO:0000259" key="1">
    <source>
        <dbReference type="Pfam" id="PF00078"/>
    </source>
</evidence>
<dbReference type="InterPro" id="IPR052343">
    <property type="entry name" value="Retrotransposon-Effector_Assoc"/>
</dbReference>
<feature type="domain" description="Reverse transcriptase" evidence="1">
    <location>
        <begin position="30"/>
        <end position="166"/>
    </location>
</feature>
<sequence>MLEAPFNMEEVFGALSDLNGDKAPGGVEDLKDFRPISLVGNLYKLLAKVLANRLKKVVGKIVPSRDGGILCKLDIEKAYDHVNWRFLLWLLEMMGFGANWINWIQWCIGDPLSPYLFVIVMEALSCLLKRARKGGFLSGWQFNGKGGAGVEISHLLFAYDTLVFSMLGLRVNLDKSELIAKGKVENVKELALEFGCKFSTLLSSYLGLPFGARFKDAAIWDRTDFNPEHSVQYAYLMYVPVLYAKEYKQDGGLGVRNLALLNKALLCKWNWCFAVEREALWRQVICRKYEEEAGGWRFCDVRGSFGVGLWKAIRRVWDVIGNNMVYHVGDGRRVRFWKDKWLGWRMCRATLKKECRLLGSLGSLRLGSVQCGALSLKVARRRAYSDVENKVVWTKAKDERFSIKSLYKTLESKILGDFPARVIWNSLVPPRVTFFCLGGYVEKVFNFGSYSDETVPFG</sequence>
<comment type="caution">
    <text evidence="2">The sequence shown here is derived from an EMBL/GenBank/DDBJ whole genome shotgun (WGS) entry which is preliminary data.</text>
</comment>
<dbReference type="PANTHER" id="PTHR46890">
    <property type="entry name" value="NON-LTR RETROLELEMENT REVERSE TRANSCRIPTASE-LIKE PROTEIN-RELATED"/>
    <property type="match status" value="1"/>
</dbReference>
<dbReference type="Proteomes" id="UP000288805">
    <property type="component" value="Unassembled WGS sequence"/>
</dbReference>
<name>A0A438GY99_VITVI</name>
<evidence type="ECO:0000313" key="2">
    <source>
        <dbReference type="EMBL" id="RVW77158.1"/>
    </source>
</evidence>
<dbReference type="Pfam" id="PF00078">
    <property type="entry name" value="RVT_1"/>
    <property type="match status" value="1"/>
</dbReference>
<reference evidence="2 3" key="1">
    <citation type="journal article" date="2018" name="PLoS Genet.">
        <title>Population sequencing reveals clonal diversity and ancestral inbreeding in the grapevine cultivar Chardonnay.</title>
        <authorList>
            <person name="Roach M.J."/>
            <person name="Johnson D.L."/>
            <person name="Bohlmann J."/>
            <person name="van Vuuren H.J."/>
            <person name="Jones S.J."/>
            <person name="Pretorius I.S."/>
            <person name="Schmidt S.A."/>
            <person name="Borneman A.R."/>
        </authorList>
    </citation>
    <scope>NUCLEOTIDE SEQUENCE [LARGE SCALE GENOMIC DNA]</scope>
    <source>
        <strain evidence="3">cv. Chardonnay</strain>
        <tissue evidence="2">Leaf</tissue>
    </source>
</reference>
<dbReference type="CDD" id="cd01650">
    <property type="entry name" value="RT_nLTR_like"/>
    <property type="match status" value="1"/>
</dbReference>
<gene>
    <name evidence="2" type="ORF">CK203_054259</name>
</gene>
<dbReference type="AlphaFoldDB" id="A0A438GY99"/>
<dbReference type="InterPro" id="IPR043502">
    <property type="entry name" value="DNA/RNA_pol_sf"/>
</dbReference>
<organism evidence="2 3">
    <name type="scientific">Vitis vinifera</name>
    <name type="common">Grape</name>
    <dbReference type="NCBI Taxonomy" id="29760"/>
    <lineage>
        <taxon>Eukaryota</taxon>
        <taxon>Viridiplantae</taxon>
        <taxon>Streptophyta</taxon>
        <taxon>Embryophyta</taxon>
        <taxon>Tracheophyta</taxon>
        <taxon>Spermatophyta</taxon>
        <taxon>Magnoliopsida</taxon>
        <taxon>eudicotyledons</taxon>
        <taxon>Gunneridae</taxon>
        <taxon>Pentapetalae</taxon>
        <taxon>rosids</taxon>
        <taxon>Vitales</taxon>
        <taxon>Vitaceae</taxon>
        <taxon>Viteae</taxon>
        <taxon>Vitis</taxon>
    </lineage>
</organism>